<comment type="caution">
    <text evidence="2">The sequence shown here is derived from an EMBL/GenBank/DDBJ whole genome shotgun (WGS) entry which is preliminary data.</text>
</comment>
<feature type="region of interest" description="Disordered" evidence="1">
    <location>
        <begin position="225"/>
        <end position="264"/>
    </location>
</feature>
<feature type="region of interest" description="Disordered" evidence="1">
    <location>
        <begin position="160"/>
        <end position="209"/>
    </location>
</feature>
<gene>
    <name evidence="2" type="ORF">OCU04_002910</name>
</gene>
<feature type="compositionally biased region" description="Polar residues" evidence="1">
    <location>
        <begin position="95"/>
        <end position="110"/>
    </location>
</feature>
<dbReference type="OrthoDB" id="5380416at2759"/>
<name>A0A9X0AUL7_9HELO</name>
<reference evidence="2" key="1">
    <citation type="submission" date="2022-11" db="EMBL/GenBank/DDBJ databases">
        <title>Genome Resource of Sclerotinia nivalis Strain SnTB1, a Plant Pathogen Isolated from American Ginseng.</title>
        <authorList>
            <person name="Fan S."/>
        </authorList>
    </citation>
    <scope>NUCLEOTIDE SEQUENCE</scope>
    <source>
        <strain evidence="2">SnTB1</strain>
    </source>
</reference>
<dbReference type="AlphaFoldDB" id="A0A9X0AUL7"/>
<evidence type="ECO:0000313" key="3">
    <source>
        <dbReference type="Proteomes" id="UP001152300"/>
    </source>
</evidence>
<feature type="compositionally biased region" description="Basic and acidic residues" evidence="1">
    <location>
        <begin position="169"/>
        <end position="179"/>
    </location>
</feature>
<protein>
    <submittedName>
        <fullName evidence="2">Uncharacterized protein</fullName>
    </submittedName>
</protein>
<feature type="compositionally biased region" description="Low complexity" evidence="1">
    <location>
        <begin position="45"/>
        <end position="84"/>
    </location>
</feature>
<evidence type="ECO:0000256" key="1">
    <source>
        <dbReference type="SAM" id="MobiDB-lite"/>
    </source>
</evidence>
<proteinExistence type="predicted"/>
<dbReference type="Proteomes" id="UP001152300">
    <property type="component" value="Unassembled WGS sequence"/>
</dbReference>
<feature type="region of interest" description="Disordered" evidence="1">
    <location>
        <begin position="20"/>
        <end position="128"/>
    </location>
</feature>
<feature type="compositionally biased region" description="Low complexity" evidence="1">
    <location>
        <begin position="180"/>
        <end position="192"/>
    </location>
</feature>
<keyword evidence="3" id="KW-1185">Reference proteome</keyword>
<feature type="compositionally biased region" description="Low complexity" evidence="1">
    <location>
        <begin position="199"/>
        <end position="209"/>
    </location>
</feature>
<evidence type="ECO:0000313" key="2">
    <source>
        <dbReference type="EMBL" id="KAJ8069246.1"/>
    </source>
</evidence>
<sequence>MPVNGKPNGRFELPALTSFDFNLTDGTDIPPPLPDSPIEEEAIKSTTASAHASAASTPVSAPQTTDPVRSTSTSTPPTSASASANGQSDFAHLTATKSHGFSNLTTTKSNGYFPPYISSPRNHAPPVRVRAPSDVAVSNIPARPEKESSIRKFLSRKSLNTNYTSGNAKSHEDLSKMARPESPSSLASSKPSFVKRKSGSWFRSFGSSSKRNSVVYVDKPVVYTPTLQRTPEIQKENTKPVYTKPVYTKPGYTKPGPPPPKLPELNQLKAKIADDDRGSLGGDEMFRNIS</sequence>
<dbReference type="EMBL" id="JAPEIS010000002">
    <property type="protein sequence ID" value="KAJ8069246.1"/>
    <property type="molecule type" value="Genomic_DNA"/>
</dbReference>
<accession>A0A9X0AUL7</accession>
<organism evidence="2 3">
    <name type="scientific">Sclerotinia nivalis</name>
    <dbReference type="NCBI Taxonomy" id="352851"/>
    <lineage>
        <taxon>Eukaryota</taxon>
        <taxon>Fungi</taxon>
        <taxon>Dikarya</taxon>
        <taxon>Ascomycota</taxon>
        <taxon>Pezizomycotina</taxon>
        <taxon>Leotiomycetes</taxon>
        <taxon>Helotiales</taxon>
        <taxon>Sclerotiniaceae</taxon>
        <taxon>Sclerotinia</taxon>
    </lineage>
</organism>